<dbReference type="AlphaFoldDB" id="A0A4R8A7D0"/>
<proteinExistence type="inferred from homology"/>
<feature type="transmembrane region" description="Helical" evidence="7">
    <location>
        <begin position="195"/>
        <end position="212"/>
    </location>
</feature>
<keyword evidence="4 7" id="KW-1133">Transmembrane helix</keyword>
<dbReference type="GO" id="GO:0043190">
    <property type="term" value="C:ATP-binding cassette (ABC) transporter complex"/>
    <property type="evidence" value="ECO:0007669"/>
    <property type="project" value="InterPro"/>
</dbReference>
<feature type="transmembrane region" description="Helical" evidence="7">
    <location>
        <begin position="172"/>
        <end position="189"/>
    </location>
</feature>
<evidence type="ECO:0000313" key="8">
    <source>
        <dbReference type="EMBL" id="TDW26388.1"/>
    </source>
</evidence>
<feature type="transmembrane region" description="Helical" evidence="7">
    <location>
        <begin position="62"/>
        <end position="79"/>
    </location>
</feature>
<dbReference type="InterPro" id="IPR001626">
    <property type="entry name" value="ABC_TroCD"/>
</dbReference>
<keyword evidence="3 6" id="KW-0812">Transmembrane</keyword>
<evidence type="ECO:0000256" key="1">
    <source>
        <dbReference type="ARBA" id="ARBA00004141"/>
    </source>
</evidence>
<name>A0A4R8A7D0_9FIRM</name>
<comment type="similarity">
    <text evidence="2 6">Belongs to the ABC-3 integral membrane protein family.</text>
</comment>
<dbReference type="Pfam" id="PF00950">
    <property type="entry name" value="ABC-3"/>
    <property type="match status" value="1"/>
</dbReference>
<keyword evidence="6" id="KW-0813">Transport</keyword>
<dbReference type="GO" id="GO:0055085">
    <property type="term" value="P:transmembrane transport"/>
    <property type="evidence" value="ECO:0007669"/>
    <property type="project" value="InterPro"/>
</dbReference>
<evidence type="ECO:0000256" key="4">
    <source>
        <dbReference type="ARBA" id="ARBA00022989"/>
    </source>
</evidence>
<comment type="caution">
    <text evidence="8">The sequence shown here is derived from an EMBL/GenBank/DDBJ whole genome shotgun (WGS) entry which is preliminary data.</text>
</comment>
<evidence type="ECO:0000313" key="9">
    <source>
        <dbReference type="Proteomes" id="UP000294743"/>
    </source>
</evidence>
<evidence type="ECO:0000256" key="7">
    <source>
        <dbReference type="SAM" id="Phobius"/>
    </source>
</evidence>
<keyword evidence="5 7" id="KW-0472">Membrane</keyword>
<reference evidence="8 9" key="1">
    <citation type="submission" date="2019-03" db="EMBL/GenBank/DDBJ databases">
        <title>Genomic Encyclopedia of Type Strains, Phase IV (KMG-IV): sequencing the most valuable type-strain genomes for metagenomic binning, comparative biology and taxonomic classification.</title>
        <authorList>
            <person name="Goeker M."/>
        </authorList>
    </citation>
    <scope>NUCLEOTIDE SEQUENCE [LARGE SCALE GENOMIC DNA]</scope>
    <source>
        <strain evidence="8 9">DSM 28867</strain>
    </source>
</reference>
<keyword evidence="9" id="KW-1185">Reference proteome</keyword>
<feature type="transmembrane region" description="Helical" evidence="7">
    <location>
        <begin position="219"/>
        <end position="238"/>
    </location>
</feature>
<sequence>MFSMFQYPFMIYALILGIALAISAACLSPFLVFSNQAMIADGMSHIAFTGVILGFLLSEQSLYFALPFVVVASFAITYISSKPGINSDTAIGVVSAVSLAIGLIVATVGDGFNRSIESLLVGSILTVSTTEMISTVILALLVVIFVCVNYRSLLSMTFDETYARFRKVKVTLLRYTLTAATAIFVVLGVRSAGTLLISAFVIFPSISAVQLSKSFKQTLIFGIIFAVIGMFVGIVASYHLNFPTGSTIVLAYTAILFVCYGYKRIRGN</sequence>
<evidence type="ECO:0000256" key="6">
    <source>
        <dbReference type="RuleBase" id="RU003943"/>
    </source>
</evidence>
<feature type="transmembrane region" description="Helical" evidence="7">
    <location>
        <begin position="91"/>
        <end position="112"/>
    </location>
</feature>
<dbReference type="Proteomes" id="UP000294743">
    <property type="component" value="Unassembled WGS sequence"/>
</dbReference>
<dbReference type="PANTHER" id="PTHR30477">
    <property type="entry name" value="ABC-TRANSPORTER METAL-BINDING PROTEIN"/>
    <property type="match status" value="1"/>
</dbReference>
<evidence type="ECO:0000256" key="5">
    <source>
        <dbReference type="ARBA" id="ARBA00023136"/>
    </source>
</evidence>
<dbReference type="RefSeq" id="WP_166667489.1">
    <property type="nucleotide sequence ID" value="NZ_SODD01000001.1"/>
</dbReference>
<protein>
    <submittedName>
        <fullName evidence="8">Zinc transport system permease protein</fullName>
    </submittedName>
</protein>
<dbReference type="SUPFAM" id="SSF81345">
    <property type="entry name" value="ABC transporter involved in vitamin B12 uptake, BtuC"/>
    <property type="match status" value="1"/>
</dbReference>
<evidence type="ECO:0000256" key="3">
    <source>
        <dbReference type="ARBA" id="ARBA00022692"/>
    </source>
</evidence>
<feature type="transmembrane region" description="Helical" evidence="7">
    <location>
        <begin position="132"/>
        <end position="151"/>
    </location>
</feature>
<dbReference type="InterPro" id="IPR037294">
    <property type="entry name" value="ABC_BtuC-like"/>
</dbReference>
<accession>A0A4R8A7D0</accession>
<dbReference type="GO" id="GO:0010043">
    <property type="term" value="P:response to zinc ion"/>
    <property type="evidence" value="ECO:0007669"/>
    <property type="project" value="TreeGrafter"/>
</dbReference>
<organism evidence="8 9">
    <name type="scientific">Breznakia blatticola</name>
    <dbReference type="NCBI Taxonomy" id="1754012"/>
    <lineage>
        <taxon>Bacteria</taxon>
        <taxon>Bacillati</taxon>
        <taxon>Bacillota</taxon>
        <taxon>Erysipelotrichia</taxon>
        <taxon>Erysipelotrichales</taxon>
        <taxon>Erysipelotrichaceae</taxon>
        <taxon>Breznakia</taxon>
    </lineage>
</organism>
<feature type="transmembrane region" description="Helical" evidence="7">
    <location>
        <begin position="244"/>
        <end position="262"/>
    </location>
</feature>
<comment type="subcellular location">
    <subcellularLocation>
        <location evidence="6">Cell membrane</location>
        <topology evidence="6">Multi-pass membrane protein</topology>
    </subcellularLocation>
    <subcellularLocation>
        <location evidence="1">Membrane</location>
        <topology evidence="1">Multi-pass membrane protein</topology>
    </subcellularLocation>
</comment>
<dbReference type="PANTHER" id="PTHR30477:SF0">
    <property type="entry name" value="METAL TRANSPORT SYSTEM MEMBRANE PROTEIN TM_0125-RELATED"/>
    <property type="match status" value="1"/>
</dbReference>
<feature type="transmembrane region" description="Helical" evidence="7">
    <location>
        <begin position="12"/>
        <end position="32"/>
    </location>
</feature>
<gene>
    <name evidence="8" type="ORF">EDD63_101103</name>
</gene>
<dbReference type="Gene3D" id="1.10.3470.10">
    <property type="entry name" value="ABC transporter involved in vitamin B12 uptake, BtuC"/>
    <property type="match status" value="1"/>
</dbReference>
<dbReference type="EMBL" id="SODD01000001">
    <property type="protein sequence ID" value="TDW26388.1"/>
    <property type="molecule type" value="Genomic_DNA"/>
</dbReference>
<evidence type="ECO:0000256" key="2">
    <source>
        <dbReference type="ARBA" id="ARBA00008034"/>
    </source>
</evidence>
<feature type="transmembrane region" description="Helical" evidence="7">
    <location>
        <begin position="39"/>
        <end position="56"/>
    </location>
</feature>